<dbReference type="AlphaFoldDB" id="A0A2H1X3N3"/>
<accession>A0A2H1X3N3</accession>
<organism evidence="1">
    <name type="scientific">Spodoptera frugiperda</name>
    <name type="common">Fall armyworm</name>
    <dbReference type="NCBI Taxonomy" id="7108"/>
    <lineage>
        <taxon>Eukaryota</taxon>
        <taxon>Metazoa</taxon>
        <taxon>Ecdysozoa</taxon>
        <taxon>Arthropoda</taxon>
        <taxon>Hexapoda</taxon>
        <taxon>Insecta</taxon>
        <taxon>Pterygota</taxon>
        <taxon>Neoptera</taxon>
        <taxon>Endopterygota</taxon>
        <taxon>Lepidoptera</taxon>
        <taxon>Glossata</taxon>
        <taxon>Ditrysia</taxon>
        <taxon>Noctuoidea</taxon>
        <taxon>Noctuidae</taxon>
        <taxon>Amphipyrinae</taxon>
        <taxon>Spodoptera</taxon>
    </lineage>
</organism>
<reference evidence="1" key="1">
    <citation type="submission" date="2016-07" db="EMBL/GenBank/DDBJ databases">
        <authorList>
            <person name="Bretaudeau A."/>
        </authorList>
    </citation>
    <scope>NUCLEOTIDE SEQUENCE</scope>
    <source>
        <strain evidence="1">Rice</strain>
        <tissue evidence="1">Whole body</tissue>
    </source>
</reference>
<gene>
    <name evidence="1" type="ORF">SFRICE_038521</name>
</gene>
<sequence length="37" mass="4199">MMSTASSNQNTRRSIKITLSTYTVYLFNIKLALACEK</sequence>
<dbReference type="EMBL" id="ODYU01013193">
    <property type="protein sequence ID" value="SOQ59887.1"/>
    <property type="molecule type" value="Genomic_DNA"/>
</dbReference>
<proteinExistence type="predicted"/>
<protein>
    <submittedName>
        <fullName evidence="1">SFRICE_038521</fullName>
    </submittedName>
</protein>
<evidence type="ECO:0000313" key="1">
    <source>
        <dbReference type="EMBL" id="SOQ59887.1"/>
    </source>
</evidence>
<name>A0A2H1X3N3_SPOFR</name>